<comment type="caution">
    <text evidence="2">The sequence shown here is derived from an EMBL/GenBank/DDBJ whole genome shotgun (WGS) entry which is preliminary data.</text>
</comment>
<evidence type="ECO:0000313" key="2">
    <source>
        <dbReference type="EMBL" id="GAH04061.1"/>
    </source>
</evidence>
<feature type="compositionally biased region" description="Acidic residues" evidence="1">
    <location>
        <begin position="7"/>
        <end position="21"/>
    </location>
</feature>
<reference evidence="2" key="1">
    <citation type="journal article" date="2014" name="Front. Microbiol.">
        <title>High frequency of phylogenetically diverse reductive dehalogenase-homologous genes in deep subseafloor sedimentary metagenomes.</title>
        <authorList>
            <person name="Kawai M."/>
            <person name="Futagami T."/>
            <person name="Toyoda A."/>
            <person name="Takaki Y."/>
            <person name="Nishi S."/>
            <person name="Hori S."/>
            <person name="Arai W."/>
            <person name="Tsubouchi T."/>
            <person name="Morono Y."/>
            <person name="Uchiyama I."/>
            <person name="Ito T."/>
            <person name="Fujiyama A."/>
            <person name="Inagaki F."/>
            <person name="Takami H."/>
        </authorList>
    </citation>
    <scope>NUCLEOTIDE SEQUENCE</scope>
    <source>
        <strain evidence="2">Expedition CK06-06</strain>
    </source>
</reference>
<feature type="region of interest" description="Disordered" evidence="1">
    <location>
        <begin position="1"/>
        <end position="21"/>
    </location>
</feature>
<dbReference type="AlphaFoldDB" id="X1C7P3"/>
<protein>
    <submittedName>
        <fullName evidence="2">Uncharacterized protein</fullName>
    </submittedName>
</protein>
<gene>
    <name evidence="2" type="ORF">S01H4_40091</name>
</gene>
<organism evidence="2">
    <name type="scientific">marine sediment metagenome</name>
    <dbReference type="NCBI Taxonomy" id="412755"/>
    <lineage>
        <taxon>unclassified sequences</taxon>
        <taxon>metagenomes</taxon>
        <taxon>ecological metagenomes</taxon>
    </lineage>
</organism>
<name>X1C7P3_9ZZZZ</name>
<evidence type="ECO:0000256" key="1">
    <source>
        <dbReference type="SAM" id="MobiDB-lite"/>
    </source>
</evidence>
<accession>X1C7P3</accession>
<dbReference type="EMBL" id="BART01021797">
    <property type="protein sequence ID" value="GAH04061.1"/>
    <property type="molecule type" value="Genomic_DNA"/>
</dbReference>
<sequence length="236" mass="26865">NNTWDLDSVEPEEEGAIDEEECKEACGNDTDCRAAAWNPCGPVLLPPCATRRSIEEIYDEDGKSRIDIIAEEIYGEENDEDGKSRIDIIAEEIYGEDDESIINELKKCNNRLNEKYEKINGIVSLMVYNMELLNNRVYNIYSNNIGNAGIIKQRARVHSYSCNCSECGEFDNNTFKCIYHANRICINCVCSCNRCGSTFCNCYKRECSLCKNTFCTSCLVYNKKNSFSICLPCLRK</sequence>
<proteinExistence type="predicted"/>
<feature type="non-terminal residue" evidence="2">
    <location>
        <position position="1"/>
    </location>
</feature>